<proteinExistence type="predicted"/>
<dbReference type="Proteomes" id="UP001279734">
    <property type="component" value="Unassembled WGS sequence"/>
</dbReference>
<gene>
    <name evidence="1" type="ORF">Nepgr_025697</name>
</gene>
<evidence type="ECO:0000313" key="1">
    <source>
        <dbReference type="EMBL" id="GMH23854.1"/>
    </source>
</evidence>
<name>A0AAD3T7C4_NEPGR</name>
<reference evidence="1" key="1">
    <citation type="submission" date="2023-05" db="EMBL/GenBank/DDBJ databases">
        <title>Nepenthes gracilis genome sequencing.</title>
        <authorList>
            <person name="Fukushima K."/>
        </authorList>
    </citation>
    <scope>NUCLEOTIDE SEQUENCE</scope>
    <source>
        <strain evidence="1">SING2019-196</strain>
    </source>
</reference>
<organism evidence="1 2">
    <name type="scientific">Nepenthes gracilis</name>
    <name type="common">Slender pitcher plant</name>
    <dbReference type="NCBI Taxonomy" id="150966"/>
    <lineage>
        <taxon>Eukaryota</taxon>
        <taxon>Viridiplantae</taxon>
        <taxon>Streptophyta</taxon>
        <taxon>Embryophyta</taxon>
        <taxon>Tracheophyta</taxon>
        <taxon>Spermatophyta</taxon>
        <taxon>Magnoliopsida</taxon>
        <taxon>eudicotyledons</taxon>
        <taxon>Gunneridae</taxon>
        <taxon>Pentapetalae</taxon>
        <taxon>Caryophyllales</taxon>
        <taxon>Nepenthaceae</taxon>
        <taxon>Nepenthes</taxon>
    </lineage>
</organism>
<evidence type="ECO:0000313" key="2">
    <source>
        <dbReference type="Proteomes" id="UP001279734"/>
    </source>
</evidence>
<protein>
    <submittedName>
        <fullName evidence="1">Uncharacterized protein</fullName>
    </submittedName>
</protein>
<dbReference type="AlphaFoldDB" id="A0AAD3T7C4"/>
<comment type="caution">
    <text evidence="1">The sequence shown here is derived from an EMBL/GenBank/DDBJ whole genome shotgun (WGS) entry which is preliminary data.</text>
</comment>
<accession>A0AAD3T7C4</accession>
<keyword evidence="2" id="KW-1185">Reference proteome</keyword>
<dbReference type="EMBL" id="BSYO01000027">
    <property type="protein sequence ID" value="GMH23854.1"/>
    <property type="molecule type" value="Genomic_DNA"/>
</dbReference>
<sequence>MSSSTYRATYSRIGQAPLSSATGLVGVKTSIWLVLSDRMLTKIGRFKEGTTAPDVCQRCMRDETGDLRGMATDLWLWILTMAKPDDFFSVHCYATLSGKSQWV</sequence>